<dbReference type="SUPFAM" id="SSF54001">
    <property type="entry name" value="Cysteine proteinases"/>
    <property type="match status" value="1"/>
</dbReference>
<dbReference type="Proteomes" id="UP001404104">
    <property type="component" value="Unassembled WGS sequence"/>
</dbReference>
<dbReference type="RefSeq" id="WP_345866213.1">
    <property type="nucleotide sequence ID" value="NZ_JBDIMF010000008.1"/>
</dbReference>
<evidence type="ECO:0000313" key="2">
    <source>
        <dbReference type="Proteomes" id="UP001404104"/>
    </source>
</evidence>
<protein>
    <submittedName>
        <fullName evidence="1">DUF2026 family protein</fullName>
    </submittedName>
</protein>
<dbReference type="Pfam" id="PF09641">
    <property type="entry name" value="DUF2026"/>
    <property type="match status" value="1"/>
</dbReference>
<evidence type="ECO:0000313" key="1">
    <source>
        <dbReference type="EMBL" id="MEN2787968.1"/>
    </source>
</evidence>
<gene>
    <name evidence="1" type="ORF">ABC969_16260</name>
</gene>
<dbReference type="InterPro" id="IPR018599">
    <property type="entry name" value="DUF2026"/>
</dbReference>
<dbReference type="InterPro" id="IPR023107">
    <property type="entry name" value="Atu2299-like_dom_sf"/>
</dbReference>
<name>A0ABU9XWT6_9SPHN</name>
<sequence>MSNFLFPMSEFNRIHQVIHGTIEAEGNSGKACTLFACIGALILNKHYGIKASAVAGGFAMCVAPEQNMLFGRDGGGTVEIDEDGFHMWVQTKTHVIDFMSPLYEEAFRDAQQEVTIPRRMFQKRLDREAASLDDLKNSGDFYAMADPGLSERLVDSILNRPLNTDIIQIADQWFGSRRGRQRPSMTIGSNDGIVRELRLPNTFARGAW</sequence>
<dbReference type="Gene3D" id="3.10.550.10">
    <property type="entry name" value="Hypothetical protein Atu2299"/>
    <property type="match status" value="1"/>
</dbReference>
<comment type="caution">
    <text evidence="1">The sequence shown here is derived from an EMBL/GenBank/DDBJ whole genome shotgun (WGS) entry which is preliminary data.</text>
</comment>
<accession>A0ABU9XWT6</accession>
<dbReference type="EMBL" id="JBDIMF010000008">
    <property type="protein sequence ID" value="MEN2787968.1"/>
    <property type="molecule type" value="Genomic_DNA"/>
</dbReference>
<organism evidence="1 2">
    <name type="scientific">Sphingomonas qilianensis</name>
    <dbReference type="NCBI Taxonomy" id="1736690"/>
    <lineage>
        <taxon>Bacteria</taxon>
        <taxon>Pseudomonadati</taxon>
        <taxon>Pseudomonadota</taxon>
        <taxon>Alphaproteobacteria</taxon>
        <taxon>Sphingomonadales</taxon>
        <taxon>Sphingomonadaceae</taxon>
        <taxon>Sphingomonas</taxon>
    </lineage>
</organism>
<dbReference type="InterPro" id="IPR038765">
    <property type="entry name" value="Papain-like_cys_pep_sf"/>
</dbReference>
<reference evidence="1 2" key="1">
    <citation type="submission" date="2024-05" db="EMBL/GenBank/DDBJ databases">
        <authorList>
            <person name="Liu Q."/>
            <person name="Xin Y.-H."/>
        </authorList>
    </citation>
    <scope>NUCLEOTIDE SEQUENCE [LARGE SCALE GENOMIC DNA]</scope>
    <source>
        <strain evidence="1 2">CGMCC 1.15349</strain>
    </source>
</reference>
<keyword evidence="2" id="KW-1185">Reference proteome</keyword>
<proteinExistence type="predicted"/>